<dbReference type="CDD" id="cd06342">
    <property type="entry name" value="PBP1_ABC_LIVBP-like"/>
    <property type="match status" value="1"/>
</dbReference>
<protein>
    <submittedName>
        <fullName evidence="5">Branched-chain amino acid ABC transporter substrate-binding protein</fullName>
    </submittedName>
</protein>
<gene>
    <name evidence="5" type="ORF">OOZ53_22840</name>
</gene>
<evidence type="ECO:0000256" key="3">
    <source>
        <dbReference type="SAM" id="SignalP"/>
    </source>
</evidence>
<dbReference type="PANTHER" id="PTHR47151:SF2">
    <property type="entry name" value="AMINO ACID BINDING PROTEIN"/>
    <property type="match status" value="1"/>
</dbReference>
<dbReference type="SUPFAM" id="SSF53822">
    <property type="entry name" value="Periplasmic binding protein-like I"/>
    <property type="match status" value="1"/>
</dbReference>
<dbReference type="InterPro" id="IPR028081">
    <property type="entry name" value="Leu-bd"/>
</dbReference>
<dbReference type="Gene3D" id="3.40.50.2300">
    <property type="match status" value="2"/>
</dbReference>
<comment type="similarity">
    <text evidence="1">Belongs to the leucine-binding protein family.</text>
</comment>
<dbReference type="EMBL" id="JAPJZH010000020">
    <property type="protein sequence ID" value="MDA4848212.1"/>
    <property type="molecule type" value="Genomic_DNA"/>
</dbReference>
<reference evidence="5" key="1">
    <citation type="submission" date="2022-11" db="EMBL/GenBank/DDBJ databases">
        <title>Hoeflea poritis sp. nov., isolated from scleractinian coral Porites lutea.</title>
        <authorList>
            <person name="Zhang G."/>
            <person name="Wei Q."/>
            <person name="Cai L."/>
        </authorList>
    </citation>
    <scope>NUCLEOTIDE SEQUENCE</scope>
    <source>
        <strain evidence="5">E7-10</strain>
    </source>
</reference>
<name>A0ABT4VW04_9HYPH</name>
<evidence type="ECO:0000259" key="4">
    <source>
        <dbReference type="Pfam" id="PF13458"/>
    </source>
</evidence>
<accession>A0ABT4VW04</accession>
<feature type="domain" description="Leucine-binding protein" evidence="4">
    <location>
        <begin position="33"/>
        <end position="350"/>
    </location>
</feature>
<evidence type="ECO:0000313" key="6">
    <source>
        <dbReference type="Proteomes" id="UP001148313"/>
    </source>
</evidence>
<proteinExistence type="inferred from homology"/>
<evidence type="ECO:0000256" key="1">
    <source>
        <dbReference type="ARBA" id="ARBA00010062"/>
    </source>
</evidence>
<dbReference type="RefSeq" id="WP_271092067.1">
    <property type="nucleotide sequence ID" value="NZ_JAPJZH010000020.1"/>
</dbReference>
<keyword evidence="2 3" id="KW-0732">Signal</keyword>
<sequence length="382" mass="40737">MRLARLPLLAALFIAGFHSSVAGAIAEEADNSLRVGVFVPTEGNFAILGEQIINGIKVLKENSGLAIAEVLEEPDTCDVEGGQDAASAFAEAGVDAVIGFLCMESLAAALPILSASDIPSISLGVRSAIIAEDANRSDWLFYRLAPRDDDEAKMITRVISTDWLGKPLALVEDGTIYGRELMESVRLMLEEIGISPIFVDNFRPSQDRQFGLVRRLQKSGATHIFIGGDRQDAATIARDSAEAGLGLVFLGGDALNAAEGEPPLADGFLAVTLPEPRFLPSATRAVKQFDDAEISISGYSIPAYAAGQILLAAKRAAAATQAPLADYLTGREFFTALGSIQFDDFGERRDNPFELMVWHEGTFAPADLSSEVRSGNGEETTQ</sequence>
<keyword evidence="6" id="KW-1185">Reference proteome</keyword>
<dbReference type="PANTHER" id="PTHR47151">
    <property type="entry name" value="LEU/ILE/VAL-BINDING ABC TRANSPORTER SUBUNIT"/>
    <property type="match status" value="1"/>
</dbReference>
<evidence type="ECO:0000313" key="5">
    <source>
        <dbReference type="EMBL" id="MDA4848212.1"/>
    </source>
</evidence>
<comment type="caution">
    <text evidence="5">The sequence shown here is derived from an EMBL/GenBank/DDBJ whole genome shotgun (WGS) entry which is preliminary data.</text>
</comment>
<organism evidence="5 6">
    <name type="scientific">Hoeflea poritis</name>
    <dbReference type="NCBI Taxonomy" id="2993659"/>
    <lineage>
        <taxon>Bacteria</taxon>
        <taxon>Pseudomonadati</taxon>
        <taxon>Pseudomonadota</taxon>
        <taxon>Alphaproteobacteria</taxon>
        <taxon>Hyphomicrobiales</taxon>
        <taxon>Rhizobiaceae</taxon>
        <taxon>Hoeflea</taxon>
    </lineage>
</organism>
<feature type="signal peptide" evidence="3">
    <location>
        <begin position="1"/>
        <end position="24"/>
    </location>
</feature>
<dbReference type="Pfam" id="PF13458">
    <property type="entry name" value="Peripla_BP_6"/>
    <property type="match status" value="1"/>
</dbReference>
<evidence type="ECO:0000256" key="2">
    <source>
        <dbReference type="ARBA" id="ARBA00022729"/>
    </source>
</evidence>
<dbReference type="InterPro" id="IPR028082">
    <property type="entry name" value="Peripla_BP_I"/>
</dbReference>
<dbReference type="Proteomes" id="UP001148313">
    <property type="component" value="Unassembled WGS sequence"/>
</dbReference>
<feature type="chain" id="PRO_5047216134" evidence="3">
    <location>
        <begin position="25"/>
        <end position="382"/>
    </location>
</feature>